<evidence type="ECO:0000256" key="4">
    <source>
        <dbReference type="ARBA" id="ARBA00018632"/>
    </source>
</evidence>
<organism evidence="17 18">
    <name type="scientific">Clytia hemisphaerica</name>
    <dbReference type="NCBI Taxonomy" id="252671"/>
    <lineage>
        <taxon>Eukaryota</taxon>
        <taxon>Metazoa</taxon>
        <taxon>Cnidaria</taxon>
        <taxon>Hydrozoa</taxon>
        <taxon>Hydroidolina</taxon>
        <taxon>Leptothecata</taxon>
        <taxon>Obeliida</taxon>
        <taxon>Clytiidae</taxon>
        <taxon>Clytia</taxon>
    </lineage>
</organism>
<evidence type="ECO:0000256" key="14">
    <source>
        <dbReference type="ARBA" id="ARBA00030753"/>
    </source>
</evidence>
<dbReference type="PANTHER" id="PTHR40637">
    <property type="entry name" value="ESSS SUBUNIT OF NADH:UBIQUINONE OXIDOREDUCTASE (COMPLEX I) PROTEIN"/>
    <property type="match status" value="1"/>
</dbReference>
<evidence type="ECO:0000256" key="11">
    <source>
        <dbReference type="ARBA" id="ARBA00022989"/>
    </source>
</evidence>
<keyword evidence="10" id="KW-0249">Electron transport</keyword>
<proteinExistence type="inferred from homology"/>
<comment type="function">
    <text evidence="1">Accessory subunit of the mitochondrial membrane respiratory chain NADH dehydrogenase (Complex I), that is believed not to be involved in catalysis. Complex I functions in the transfer of electrons from NADH to the respiratory chain. The immediate electron acceptor for the enzyme is believed to be ubiquinone.</text>
</comment>
<evidence type="ECO:0000256" key="3">
    <source>
        <dbReference type="ARBA" id="ARBA00008915"/>
    </source>
</evidence>
<dbReference type="InterPro" id="IPR019329">
    <property type="entry name" value="NADH_UbQ_OxRdtase_ESSS_su"/>
</dbReference>
<dbReference type="Pfam" id="PF10183">
    <property type="entry name" value="ESSS"/>
    <property type="match status" value="1"/>
</dbReference>
<evidence type="ECO:0000313" key="17">
    <source>
        <dbReference type="EnsemblMetazoa" id="CLYHEMP017639.1"/>
    </source>
</evidence>
<reference evidence="17" key="1">
    <citation type="submission" date="2021-01" db="UniProtKB">
        <authorList>
            <consortium name="EnsemblMetazoa"/>
        </authorList>
    </citation>
    <scope>IDENTIFICATION</scope>
</reference>
<evidence type="ECO:0000256" key="16">
    <source>
        <dbReference type="ARBA" id="ARBA00046528"/>
    </source>
</evidence>
<keyword evidence="9" id="KW-0809">Transit peptide</keyword>
<dbReference type="GO" id="GO:0005743">
    <property type="term" value="C:mitochondrial inner membrane"/>
    <property type="evidence" value="ECO:0007669"/>
    <property type="project" value="UniProtKB-SubCell"/>
</dbReference>
<keyword evidence="12" id="KW-0496">Mitochondrion</keyword>
<evidence type="ECO:0000256" key="6">
    <source>
        <dbReference type="ARBA" id="ARBA00022660"/>
    </source>
</evidence>
<evidence type="ECO:0000256" key="1">
    <source>
        <dbReference type="ARBA" id="ARBA00003195"/>
    </source>
</evidence>
<keyword evidence="13" id="KW-0472">Membrane</keyword>
<dbReference type="PANTHER" id="PTHR40637:SF1">
    <property type="entry name" value="ESSS SUBUNIT OF NADH:UBIQUINONE OXIDOREDUCTASE (COMPLEX I) PROTEIN"/>
    <property type="match status" value="1"/>
</dbReference>
<dbReference type="AlphaFoldDB" id="A0A7M5X4E6"/>
<evidence type="ECO:0000256" key="8">
    <source>
        <dbReference type="ARBA" id="ARBA00022792"/>
    </source>
</evidence>
<name>A0A7M5X4E6_9CNID</name>
<evidence type="ECO:0000256" key="12">
    <source>
        <dbReference type="ARBA" id="ARBA00023128"/>
    </source>
</evidence>
<keyword evidence="8" id="KW-0999">Mitochondrion inner membrane</keyword>
<keyword evidence="18" id="KW-1185">Reference proteome</keyword>
<comment type="similarity">
    <text evidence="3">Belongs to the complex I NDUFB11 subunit family.</text>
</comment>
<keyword evidence="5" id="KW-0813">Transport</keyword>
<keyword evidence="11" id="KW-1133">Transmembrane helix</keyword>
<accession>A0A7M5X4E6</accession>
<protein>
    <recommendedName>
        <fullName evidence="4">NADH dehydrogenase [ubiquinone] 1 beta subcomplex subunit 11, mitochondrial</fullName>
    </recommendedName>
    <alternativeName>
        <fullName evidence="15">Complex I-ESSS</fullName>
    </alternativeName>
    <alternativeName>
        <fullName evidence="14">NADH-ubiquinone oxidoreductase ESSS subunit</fullName>
    </alternativeName>
</protein>
<keyword evidence="6" id="KW-0679">Respiratory chain</keyword>
<evidence type="ECO:0000256" key="2">
    <source>
        <dbReference type="ARBA" id="ARBA00004434"/>
    </source>
</evidence>
<evidence type="ECO:0000256" key="10">
    <source>
        <dbReference type="ARBA" id="ARBA00022982"/>
    </source>
</evidence>
<sequence>MINVSTLIKDLIILSYVIIFSQNLEKMASRALIQRVKKQLVDLNKVSVRHEGIFTKYREPPNGFLFNRKPLKPGEKREWEPWQKIWYVGWSTSALILAVGTYYRPDESILVWGRREAFKRIAEIEGTEDSE</sequence>
<evidence type="ECO:0000256" key="9">
    <source>
        <dbReference type="ARBA" id="ARBA00022946"/>
    </source>
</evidence>
<comment type="subcellular location">
    <subcellularLocation>
        <location evidence="2">Mitochondrion inner membrane</location>
        <topology evidence="2">Single-pass membrane protein</topology>
    </subcellularLocation>
</comment>
<dbReference type="EnsemblMetazoa" id="CLYHEMT017639.1">
    <property type="protein sequence ID" value="CLYHEMP017639.1"/>
    <property type="gene ID" value="CLYHEMG017639"/>
</dbReference>
<dbReference type="Proteomes" id="UP000594262">
    <property type="component" value="Unplaced"/>
</dbReference>
<evidence type="ECO:0000256" key="13">
    <source>
        <dbReference type="ARBA" id="ARBA00023136"/>
    </source>
</evidence>
<evidence type="ECO:0000256" key="5">
    <source>
        <dbReference type="ARBA" id="ARBA00022448"/>
    </source>
</evidence>
<keyword evidence="7" id="KW-0812">Transmembrane</keyword>
<comment type="subunit">
    <text evidence="16">Complex I is composed of 45 different subunits. Interacts with BCAP31.</text>
</comment>
<evidence type="ECO:0000313" key="18">
    <source>
        <dbReference type="Proteomes" id="UP000594262"/>
    </source>
</evidence>
<evidence type="ECO:0000256" key="15">
    <source>
        <dbReference type="ARBA" id="ARBA00031387"/>
    </source>
</evidence>
<dbReference type="OrthoDB" id="2147978at2759"/>
<evidence type="ECO:0000256" key="7">
    <source>
        <dbReference type="ARBA" id="ARBA00022692"/>
    </source>
</evidence>